<name>A0ABN7WQM2_GIGMA</name>
<proteinExistence type="predicted"/>
<sequence length="91" mass="10425">LVHYGKDLTPQELKDSVNHTIFSNIDEVSYDSNHEFSLSNTQELPPPTIHELPPSNIQEFPQSKDFEQTDQVLAISEITIFHIYLSKLTVN</sequence>
<evidence type="ECO:0000313" key="2">
    <source>
        <dbReference type="Proteomes" id="UP000789901"/>
    </source>
</evidence>
<keyword evidence="2" id="KW-1185">Reference proteome</keyword>
<reference evidence="1 2" key="1">
    <citation type="submission" date="2021-06" db="EMBL/GenBank/DDBJ databases">
        <authorList>
            <person name="Kallberg Y."/>
            <person name="Tangrot J."/>
            <person name="Rosling A."/>
        </authorList>
    </citation>
    <scope>NUCLEOTIDE SEQUENCE [LARGE SCALE GENOMIC DNA]</scope>
    <source>
        <strain evidence="1 2">120-4 pot B 10/14</strain>
    </source>
</reference>
<comment type="caution">
    <text evidence="1">The sequence shown here is derived from an EMBL/GenBank/DDBJ whole genome shotgun (WGS) entry which is preliminary data.</text>
</comment>
<evidence type="ECO:0000313" key="1">
    <source>
        <dbReference type="EMBL" id="CAG8836690.1"/>
    </source>
</evidence>
<dbReference type="Proteomes" id="UP000789901">
    <property type="component" value="Unassembled WGS sequence"/>
</dbReference>
<organism evidence="1 2">
    <name type="scientific">Gigaspora margarita</name>
    <dbReference type="NCBI Taxonomy" id="4874"/>
    <lineage>
        <taxon>Eukaryota</taxon>
        <taxon>Fungi</taxon>
        <taxon>Fungi incertae sedis</taxon>
        <taxon>Mucoromycota</taxon>
        <taxon>Glomeromycotina</taxon>
        <taxon>Glomeromycetes</taxon>
        <taxon>Diversisporales</taxon>
        <taxon>Gigasporaceae</taxon>
        <taxon>Gigaspora</taxon>
    </lineage>
</organism>
<feature type="non-terminal residue" evidence="1">
    <location>
        <position position="1"/>
    </location>
</feature>
<dbReference type="EMBL" id="CAJVQB010054158">
    <property type="protein sequence ID" value="CAG8836690.1"/>
    <property type="molecule type" value="Genomic_DNA"/>
</dbReference>
<accession>A0ABN7WQM2</accession>
<gene>
    <name evidence="1" type="ORF">GMARGA_LOCUS33155</name>
</gene>
<protein>
    <submittedName>
        <fullName evidence="1">11248_t:CDS:1</fullName>
    </submittedName>
</protein>